<evidence type="ECO:0000313" key="5">
    <source>
        <dbReference type="Proteomes" id="UP001138802"/>
    </source>
</evidence>
<name>A0A9X1BA91_9GAMM</name>
<accession>A0A9X1BA91</accession>
<dbReference type="EMBL" id="NRSD01000032">
    <property type="protein sequence ID" value="MBK1646712.1"/>
    <property type="molecule type" value="Genomic_DNA"/>
</dbReference>
<feature type="domain" description="Cas10/Cmr2 second palm" evidence="3">
    <location>
        <begin position="213"/>
        <end position="374"/>
    </location>
</feature>
<keyword evidence="5" id="KW-1185">Reference proteome</keyword>
<organism evidence="4 5">
    <name type="scientific">Thiocapsa imhoffii</name>
    <dbReference type="NCBI Taxonomy" id="382777"/>
    <lineage>
        <taxon>Bacteria</taxon>
        <taxon>Pseudomonadati</taxon>
        <taxon>Pseudomonadota</taxon>
        <taxon>Gammaproteobacteria</taxon>
        <taxon>Chromatiales</taxon>
        <taxon>Chromatiaceae</taxon>
        <taxon>Thiocapsa</taxon>
    </lineage>
</organism>
<dbReference type="InterPro" id="IPR043128">
    <property type="entry name" value="Rev_trsase/Diguanyl_cyclase"/>
</dbReference>
<evidence type="ECO:0000259" key="3">
    <source>
        <dbReference type="Pfam" id="PF22335"/>
    </source>
</evidence>
<keyword evidence="1" id="KW-0547">Nucleotide-binding</keyword>
<dbReference type="InterPro" id="IPR054767">
    <property type="entry name" value="Cas10-Cmr2_palm2"/>
</dbReference>
<dbReference type="Pfam" id="PF22335">
    <property type="entry name" value="Cas10-Cmr2_palm2"/>
    <property type="match status" value="1"/>
</dbReference>
<proteinExistence type="predicted"/>
<sequence length="550" mass="61822">MTCFSCLFEAKSIQDYILRSGRLRHIVGASELIDSLTRDVLDGVLRALDLASNEAERQIRFSRRAGGAVYLFTNEREIHNTFRDLWTLTVRQYAPGLPFVVATGEGATDYAAYELARERLLAARNRQAAAMPAGTPVTRYAPRTGLPASSKDKLGFQDEATARFGRDQFWKREHDGLIQRFATHSHLDDWPRDLNYSPNESEPFFPFLDDNRYLGLLHADGNGLGQLLMNLGKEVEGRPDDFAILFRDVSEAIQRATETAAQQATKKVLEPHRKPLDNNRKSPYPARPIVLGGDDLTMLIRADLALPFAQAFLEDFEHASREQLHELRSKHADVKALPEALTAGAGIAFIKSNHPFYMAHELTEGLAKFAKDCAKSVRDHRQERISPTLAFYRVTTASHGDYREVREQELTFGSDQDRILTSLGAYSIDAQPKGMPALNDLRALARLFARESVARGPARQILTLIGQDLDEARRRYRRWHEVMNERDSETLKEIETLLNRLCGELHPDLPVSLKNTDEELKVTPLADLLTLLAIGQAEADQATSSMEDAS</sequence>
<dbReference type="GO" id="GO:0051607">
    <property type="term" value="P:defense response to virus"/>
    <property type="evidence" value="ECO:0007669"/>
    <property type="project" value="UniProtKB-KW"/>
</dbReference>
<dbReference type="RefSeq" id="WP_200389537.1">
    <property type="nucleotide sequence ID" value="NZ_NRSD01000032.1"/>
</dbReference>
<dbReference type="AlphaFoldDB" id="A0A9X1BA91"/>
<dbReference type="Gene3D" id="3.30.70.270">
    <property type="match status" value="1"/>
</dbReference>
<evidence type="ECO:0000256" key="1">
    <source>
        <dbReference type="ARBA" id="ARBA00022741"/>
    </source>
</evidence>
<protein>
    <recommendedName>
        <fullName evidence="3">Cas10/Cmr2 second palm domain-containing protein</fullName>
    </recommendedName>
</protein>
<comment type="caution">
    <text evidence="4">The sequence shown here is derived from an EMBL/GenBank/DDBJ whole genome shotgun (WGS) entry which is preliminary data.</text>
</comment>
<dbReference type="GO" id="GO:0000166">
    <property type="term" value="F:nucleotide binding"/>
    <property type="evidence" value="ECO:0007669"/>
    <property type="project" value="UniProtKB-KW"/>
</dbReference>
<keyword evidence="2" id="KW-0051">Antiviral defense</keyword>
<evidence type="ECO:0000256" key="2">
    <source>
        <dbReference type="ARBA" id="ARBA00023118"/>
    </source>
</evidence>
<gene>
    <name evidence="4" type="ORF">CKO25_19125</name>
</gene>
<reference evidence="4 5" key="1">
    <citation type="journal article" date="2020" name="Microorganisms">
        <title>Osmotic Adaptation and Compatible Solute Biosynthesis of Phototrophic Bacteria as Revealed from Genome Analyses.</title>
        <authorList>
            <person name="Imhoff J.F."/>
            <person name="Rahn T."/>
            <person name="Kunzel S."/>
            <person name="Keller A."/>
            <person name="Neulinger S.C."/>
        </authorList>
    </citation>
    <scope>NUCLEOTIDE SEQUENCE [LARGE SCALE GENOMIC DNA]</scope>
    <source>
        <strain evidence="4 5">DSM 21303</strain>
    </source>
</reference>
<evidence type="ECO:0000313" key="4">
    <source>
        <dbReference type="EMBL" id="MBK1646712.1"/>
    </source>
</evidence>
<dbReference type="Proteomes" id="UP001138802">
    <property type="component" value="Unassembled WGS sequence"/>
</dbReference>